<evidence type="ECO:0000259" key="1">
    <source>
        <dbReference type="Pfam" id="PF00534"/>
    </source>
</evidence>
<dbReference type="RefSeq" id="WP_107282905.1">
    <property type="nucleotide sequence ID" value="NZ_PYMC01000004.1"/>
</dbReference>
<dbReference type="OrthoDB" id="9775208at2"/>
<dbReference type="InterPro" id="IPR001296">
    <property type="entry name" value="Glyco_trans_1"/>
</dbReference>
<dbReference type="Gene3D" id="3.40.50.2000">
    <property type="entry name" value="Glycogen Phosphorylase B"/>
    <property type="match status" value="2"/>
</dbReference>
<name>A0A2T3N0M1_9GAMM</name>
<dbReference type="PANTHER" id="PTHR12526">
    <property type="entry name" value="GLYCOSYLTRANSFERASE"/>
    <property type="match status" value="1"/>
</dbReference>
<dbReference type="PANTHER" id="PTHR12526:SF634">
    <property type="entry name" value="BLL3361 PROTEIN"/>
    <property type="match status" value="1"/>
</dbReference>
<feature type="domain" description="Glycosyl transferase family 1" evidence="1">
    <location>
        <begin position="179"/>
        <end position="326"/>
    </location>
</feature>
<keyword evidence="4" id="KW-1185">Reference proteome</keyword>
<keyword evidence="3" id="KW-0808">Transferase</keyword>
<proteinExistence type="predicted"/>
<evidence type="ECO:0000259" key="2">
    <source>
        <dbReference type="Pfam" id="PF13439"/>
    </source>
</evidence>
<organism evidence="3 4">
    <name type="scientific">Photobacterium lipolyticum</name>
    <dbReference type="NCBI Taxonomy" id="266810"/>
    <lineage>
        <taxon>Bacteria</taxon>
        <taxon>Pseudomonadati</taxon>
        <taxon>Pseudomonadota</taxon>
        <taxon>Gammaproteobacteria</taxon>
        <taxon>Vibrionales</taxon>
        <taxon>Vibrionaceae</taxon>
        <taxon>Photobacterium</taxon>
    </lineage>
</organism>
<dbReference type="GO" id="GO:1901135">
    <property type="term" value="P:carbohydrate derivative metabolic process"/>
    <property type="evidence" value="ECO:0007669"/>
    <property type="project" value="UniProtKB-ARBA"/>
</dbReference>
<dbReference type="AlphaFoldDB" id="A0A2T3N0M1"/>
<accession>A0A2T3N0M1</accession>
<feature type="domain" description="Glycosyltransferase subfamily 4-like N-terminal" evidence="2">
    <location>
        <begin position="13"/>
        <end position="170"/>
    </location>
</feature>
<dbReference type="Pfam" id="PF13439">
    <property type="entry name" value="Glyco_transf_4"/>
    <property type="match status" value="1"/>
</dbReference>
<dbReference type="Proteomes" id="UP000240904">
    <property type="component" value="Unassembled WGS sequence"/>
</dbReference>
<gene>
    <name evidence="3" type="ORF">C9I89_08460</name>
</gene>
<protein>
    <submittedName>
        <fullName evidence="3">Glycosyl transferase</fullName>
    </submittedName>
</protein>
<dbReference type="EMBL" id="PYMC01000004">
    <property type="protein sequence ID" value="PSW05753.1"/>
    <property type="molecule type" value="Genomic_DNA"/>
</dbReference>
<dbReference type="InterPro" id="IPR028098">
    <property type="entry name" value="Glyco_trans_4-like_N"/>
</dbReference>
<dbReference type="Pfam" id="PF00534">
    <property type="entry name" value="Glycos_transf_1"/>
    <property type="match status" value="1"/>
</dbReference>
<evidence type="ECO:0000313" key="4">
    <source>
        <dbReference type="Proteomes" id="UP000240904"/>
    </source>
</evidence>
<evidence type="ECO:0000313" key="3">
    <source>
        <dbReference type="EMBL" id="PSW05753.1"/>
    </source>
</evidence>
<reference evidence="3 4" key="1">
    <citation type="submission" date="2018-03" db="EMBL/GenBank/DDBJ databases">
        <title>Whole genome sequencing of Histamine producing bacteria.</title>
        <authorList>
            <person name="Butler K."/>
        </authorList>
    </citation>
    <scope>NUCLEOTIDE SEQUENCE [LARGE SCALE GENOMIC DNA]</scope>
    <source>
        <strain evidence="3 4">DSM 16190</strain>
    </source>
</reference>
<sequence>MKTVVQVVQHLQPGGIETLALDLQRFSQPEQHNYILSLEGSMEEVLQSWPRLQPYASRLLFLNKRQGVDYRACWQLRSIFKKLKVDVVHTHHIGPLLYAGLAARMAGIETLIHTEHDAWHLANDQHCKLQTRAIRLFKPILVADAENVARGMKTHLNIEPDVIITNGIDTCKFSPGCQQTAREKFGIPQHATIIGCSGRLEWEKGHTYLIEALTRLPRDVHIAVAGQGSLKDRLIKQSRDLRLNHRVHFLGRIDDMPAFYRSLDLFCQPSVKEGMPLAPLEAQACGIPAIVTTAGASRESLCHDTGKIVRQRNHRALAAAISELAKQLVVAIPFDQDRKSPRAFVTQKADIRDTAMAYARLYQGEQERLHSVG</sequence>
<dbReference type="SUPFAM" id="SSF53756">
    <property type="entry name" value="UDP-Glycosyltransferase/glycogen phosphorylase"/>
    <property type="match status" value="1"/>
</dbReference>
<dbReference type="GO" id="GO:0016757">
    <property type="term" value="F:glycosyltransferase activity"/>
    <property type="evidence" value="ECO:0007669"/>
    <property type="project" value="InterPro"/>
</dbReference>
<comment type="caution">
    <text evidence="3">The sequence shown here is derived from an EMBL/GenBank/DDBJ whole genome shotgun (WGS) entry which is preliminary data.</text>
</comment>